<accession>Q7D526</accession>
<protein>
    <submittedName>
        <fullName evidence="2">Uncharacterized protein</fullName>
    </submittedName>
</protein>
<dbReference type="AlphaFoldDB" id="Q7D526"/>
<keyword evidence="1" id="KW-1133">Transmembrane helix</keyword>
<dbReference type="Proteomes" id="UP000001020">
    <property type="component" value="Chromosome"/>
</dbReference>
<feature type="transmembrane region" description="Helical" evidence="1">
    <location>
        <begin position="110"/>
        <end position="130"/>
    </location>
</feature>
<feature type="transmembrane region" description="Helical" evidence="1">
    <location>
        <begin position="42"/>
        <end position="61"/>
    </location>
</feature>
<dbReference type="EMBL" id="AE000516">
    <property type="protein sequence ID" value="AAK48155.1"/>
    <property type="molecule type" value="Genomic_DNA"/>
</dbReference>
<evidence type="ECO:0000313" key="2">
    <source>
        <dbReference type="EMBL" id="AAK48155.1"/>
    </source>
</evidence>
<name>Q7D526_MYCTO</name>
<keyword evidence="3" id="KW-1185">Reference proteome</keyword>
<organism evidence="2 3">
    <name type="scientific">Mycobacterium tuberculosis (strain CDC 1551 / Oshkosh)</name>
    <dbReference type="NCBI Taxonomy" id="83331"/>
    <lineage>
        <taxon>Bacteria</taxon>
        <taxon>Bacillati</taxon>
        <taxon>Actinomycetota</taxon>
        <taxon>Actinomycetes</taxon>
        <taxon>Mycobacteriales</taxon>
        <taxon>Mycobacteriaceae</taxon>
        <taxon>Mycobacterium</taxon>
        <taxon>Mycobacterium tuberculosis complex</taxon>
    </lineage>
</organism>
<sequence length="166" mass="16985">MPACRRACHAPHFDGVEMVSGSCQCPDGILEELFAGGCRRPVWVTLIGNLLSLGVVMVYTGSDAGDHASAPQPSGSGSVPASVNVPGLVVAAVWAVGLVAGLVALTIGHLAVAAAALVVAVMAPWCRVAYIAHGQHRVCGETLRGTPAGETASFPTGWRGLRFSTR</sequence>
<evidence type="ECO:0000256" key="1">
    <source>
        <dbReference type="SAM" id="Phobius"/>
    </source>
</evidence>
<proteinExistence type="predicted"/>
<evidence type="ECO:0000313" key="3">
    <source>
        <dbReference type="Proteomes" id="UP000001020"/>
    </source>
</evidence>
<dbReference type="KEGG" id="mtc:MT3788"/>
<reference evidence="2 3" key="1">
    <citation type="journal article" date="2002" name="J. Bacteriol.">
        <title>Whole-genome comparison of Mycobacterium tuberculosis clinical and laboratory strains.</title>
        <authorList>
            <person name="Fleischmann R.D."/>
            <person name="Alland D."/>
            <person name="Eisen J.A."/>
            <person name="Carpenter L."/>
            <person name="White O."/>
            <person name="Peterson J."/>
            <person name="DeBoy R."/>
            <person name="Dodson R."/>
            <person name="Gwinn M."/>
            <person name="Haft D."/>
            <person name="Hickey E."/>
            <person name="Kolonay J.F."/>
            <person name="Nelson W.C."/>
            <person name="Umayam L.A."/>
            <person name="Ermolaeva M."/>
            <person name="Salzberg S.L."/>
            <person name="Delcher A."/>
            <person name="Utterback T."/>
            <person name="Weidman J."/>
            <person name="Khouri H."/>
            <person name="Gill J."/>
            <person name="Mikula A."/>
            <person name="Bishai W."/>
            <person name="Jacobs Jr W.R.Jr."/>
            <person name="Venter J.C."/>
            <person name="Fraser C.M."/>
        </authorList>
    </citation>
    <scope>NUCLEOTIDE SEQUENCE [LARGE SCALE GENOMIC DNA]</scope>
    <source>
        <strain evidence="3">CDC 1551 / Oshkosh</strain>
    </source>
</reference>
<gene>
    <name evidence="2" type="ordered locus">MT3788</name>
</gene>
<keyword evidence="1" id="KW-0472">Membrane</keyword>
<keyword evidence="1" id="KW-0812">Transmembrane</keyword>
<feature type="transmembrane region" description="Helical" evidence="1">
    <location>
        <begin position="81"/>
        <end position="103"/>
    </location>
</feature>
<dbReference type="HOGENOM" id="CLU_136162_0_0_11"/>